<dbReference type="RefSeq" id="WP_160942053.1">
    <property type="nucleotide sequence ID" value="NZ_CP063310.1"/>
</dbReference>
<protein>
    <submittedName>
        <fullName evidence="3">DUF2273 domain-containing protein</fullName>
    </submittedName>
</protein>
<keyword evidence="2" id="KW-1133">Transmembrane helix</keyword>
<dbReference type="InterPro" id="IPR018730">
    <property type="entry name" value="DUF2273"/>
</dbReference>
<dbReference type="EMBL" id="CP063310">
    <property type="protein sequence ID" value="QOS68582.1"/>
    <property type="molecule type" value="Genomic_DNA"/>
</dbReference>
<name>A0A6L7ISC5_9ACTN</name>
<evidence type="ECO:0000313" key="4">
    <source>
        <dbReference type="Proteomes" id="UP000478463"/>
    </source>
</evidence>
<proteinExistence type="predicted"/>
<dbReference type="KEGG" id="egd:GS424_001560"/>
<dbReference type="AlphaFoldDB" id="A0A6L7ISC5"/>
<feature type="compositionally biased region" description="Low complexity" evidence="1">
    <location>
        <begin position="32"/>
        <end position="57"/>
    </location>
</feature>
<gene>
    <name evidence="3" type="ORF">GS424_001560</name>
</gene>
<evidence type="ECO:0000256" key="2">
    <source>
        <dbReference type="SAM" id="Phobius"/>
    </source>
</evidence>
<dbReference type="Proteomes" id="UP000478463">
    <property type="component" value="Chromosome"/>
</dbReference>
<evidence type="ECO:0000313" key="3">
    <source>
        <dbReference type="EMBL" id="QOS68582.1"/>
    </source>
</evidence>
<reference evidence="3 4" key="1">
    <citation type="submission" date="2020-10" db="EMBL/GenBank/DDBJ databases">
        <title>Eggerthella sp. nov., isolated from human feces.</title>
        <authorList>
            <person name="Yajun G."/>
        </authorList>
    </citation>
    <scope>NUCLEOTIDE SEQUENCE [LARGE SCALE GENOMIC DNA]</scope>
    <source>
        <strain evidence="3 4">HF-1101</strain>
    </source>
</reference>
<organism evidence="3 4">
    <name type="scientific">Eggerthella guodeyinii</name>
    <dbReference type="NCBI Taxonomy" id="2690837"/>
    <lineage>
        <taxon>Bacteria</taxon>
        <taxon>Bacillati</taxon>
        <taxon>Actinomycetota</taxon>
        <taxon>Coriobacteriia</taxon>
        <taxon>Eggerthellales</taxon>
        <taxon>Eggerthellaceae</taxon>
        <taxon>Eggerthella</taxon>
    </lineage>
</organism>
<accession>A0A6L7ISC5</accession>
<dbReference type="Pfam" id="PF10031">
    <property type="entry name" value="DUF2273"/>
    <property type="match status" value="1"/>
</dbReference>
<keyword evidence="2" id="KW-0472">Membrane</keyword>
<feature type="transmembrane region" description="Helical" evidence="2">
    <location>
        <begin position="109"/>
        <end position="142"/>
    </location>
</feature>
<feature type="compositionally biased region" description="Low complexity" evidence="1">
    <location>
        <begin position="10"/>
        <end position="25"/>
    </location>
</feature>
<feature type="region of interest" description="Disordered" evidence="1">
    <location>
        <begin position="1"/>
        <end position="82"/>
    </location>
</feature>
<keyword evidence="2" id="KW-0812">Transmembrane</keyword>
<evidence type="ECO:0000256" key="1">
    <source>
        <dbReference type="SAM" id="MobiDB-lite"/>
    </source>
</evidence>
<sequence length="165" mass="17533">MTQSTMRIHTAPAPVAAPKPTTKPVMKPQPKPTVATVATKPSPAPAAAPASAPAAASAKREEPQAQQRTADTPSDVIANAASETKRDKGVYASMKRAVSPYVEHHSHAVLYGILGFVAAALILIIGFWPTVLLAVFAAIGVLIGKYRDGDRATRQQMKHFLDRFN</sequence>